<dbReference type="InterPro" id="IPR036465">
    <property type="entry name" value="vWFA_dom_sf"/>
</dbReference>
<dbReference type="Gene3D" id="3.40.50.410">
    <property type="entry name" value="von Willebrand factor, type A domain"/>
    <property type="match status" value="1"/>
</dbReference>
<dbReference type="EMBL" id="CP111015">
    <property type="protein sequence ID" value="WAR03534.1"/>
    <property type="molecule type" value="Genomic_DNA"/>
</dbReference>
<keyword evidence="2 6" id="KW-0732">Signal</keyword>
<name>A0ABY7E2U2_MYAAR</name>
<proteinExistence type="predicted"/>
<organism evidence="9 10">
    <name type="scientific">Mya arenaria</name>
    <name type="common">Soft-shell clam</name>
    <dbReference type="NCBI Taxonomy" id="6604"/>
    <lineage>
        <taxon>Eukaryota</taxon>
        <taxon>Metazoa</taxon>
        <taxon>Spiralia</taxon>
        <taxon>Lophotrochozoa</taxon>
        <taxon>Mollusca</taxon>
        <taxon>Bivalvia</taxon>
        <taxon>Autobranchia</taxon>
        <taxon>Heteroconchia</taxon>
        <taxon>Euheterodonta</taxon>
        <taxon>Imparidentia</taxon>
        <taxon>Neoheterodontei</taxon>
        <taxon>Myida</taxon>
        <taxon>Myoidea</taxon>
        <taxon>Myidae</taxon>
        <taxon>Mya</taxon>
    </lineage>
</organism>
<keyword evidence="10" id="KW-1185">Reference proteome</keyword>
<evidence type="ECO:0000256" key="3">
    <source>
        <dbReference type="ARBA" id="ARBA00022737"/>
    </source>
</evidence>
<feature type="domain" description="VWFA" evidence="7">
    <location>
        <begin position="32"/>
        <end position="211"/>
    </location>
</feature>
<dbReference type="PROSITE" id="PS50234">
    <property type="entry name" value="VWFA"/>
    <property type="match status" value="1"/>
</dbReference>
<feature type="chain" id="PRO_5046526356" evidence="6">
    <location>
        <begin position="23"/>
        <end position="356"/>
    </location>
</feature>
<sequence>MGSIFVWTIALLFVVWAPMTKGQCRANTGPVDLVIAVPGSNHVIPENEFSAFEKNLINLLMHFAIQPDEFNIGLILYGKTAIPIATPQPFKTRTQINTRVTLLTERMQYQHELGTKHDVAAALNLMINMFKVPPPGYTGNILRERARRIGIIFTFAAATRAKSDGILLYALGSNGTSRDFIELGTDYCRLFSMGEFSDGLPFAMPDLASGICSEVDPTVNITEKNCFPRRYPKAHGIGVSCQVEGNMMQADPNNCAYYYQCEYFDKNPRRMQCSASTLYDPLTKICNALSSVACYNDITCPDDKPALHAHPMDCNKFINCYNDRIPHVQSCPDDQVFDPQTQTCNKTSTACMHQYG</sequence>
<feature type="domain" description="Chitin-binding type-2" evidence="8">
    <location>
        <begin position="238"/>
        <end position="296"/>
    </location>
</feature>
<dbReference type="Proteomes" id="UP001164746">
    <property type="component" value="Chromosome 4"/>
</dbReference>
<feature type="signal peptide" evidence="6">
    <location>
        <begin position="1"/>
        <end position="22"/>
    </location>
</feature>
<evidence type="ECO:0000313" key="10">
    <source>
        <dbReference type="Proteomes" id="UP001164746"/>
    </source>
</evidence>
<evidence type="ECO:0000256" key="2">
    <source>
        <dbReference type="ARBA" id="ARBA00022729"/>
    </source>
</evidence>
<keyword evidence="1" id="KW-0147">Chitin-binding</keyword>
<feature type="domain" description="Chitin-binding type-2" evidence="8">
    <location>
        <begin position="297"/>
        <end position="353"/>
    </location>
</feature>
<dbReference type="PROSITE" id="PS50940">
    <property type="entry name" value="CHIT_BIND_II"/>
    <property type="match status" value="2"/>
</dbReference>
<keyword evidence="3" id="KW-0677">Repeat</keyword>
<dbReference type="PANTHER" id="PTHR23301">
    <property type="entry name" value="CHITIN BINDING PERITROPHIN-A"/>
    <property type="match status" value="1"/>
</dbReference>
<evidence type="ECO:0000259" key="7">
    <source>
        <dbReference type="PROSITE" id="PS50234"/>
    </source>
</evidence>
<dbReference type="SUPFAM" id="SSF53300">
    <property type="entry name" value="vWA-like"/>
    <property type="match status" value="1"/>
</dbReference>
<protein>
    <submittedName>
        <fullName evidence="9">Uncharacterized protein</fullName>
    </submittedName>
</protein>
<dbReference type="SUPFAM" id="SSF57625">
    <property type="entry name" value="Invertebrate chitin-binding proteins"/>
    <property type="match status" value="2"/>
</dbReference>
<evidence type="ECO:0000259" key="8">
    <source>
        <dbReference type="PROSITE" id="PS50940"/>
    </source>
</evidence>
<dbReference type="Gene3D" id="2.170.140.10">
    <property type="entry name" value="Chitin binding domain"/>
    <property type="match status" value="2"/>
</dbReference>
<keyword evidence="4" id="KW-1015">Disulfide bond</keyword>
<dbReference type="InterPro" id="IPR002035">
    <property type="entry name" value="VWF_A"/>
</dbReference>
<evidence type="ECO:0000256" key="5">
    <source>
        <dbReference type="ARBA" id="ARBA00023180"/>
    </source>
</evidence>
<reference evidence="9" key="1">
    <citation type="submission" date="2022-11" db="EMBL/GenBank/DDBJ databases">
        <title>Centuries of genome instability and evolution in soft-shell clam transmissible cancer (bioRxiv).</title>
        <authorList>
            <person name="Hart S.F.M."/>
            <person name="Yonemitsu M.A."/>
            <person name="Giersch R.M."/>
            <person name="Beal B.F."/>
            <person name="Arriagada G."/>
            <person name="Davis B.W."/>
            <person name="Ostrander E.A."/>
            <person name="Goff S.P."/>
            <person name="Metzger M.J."/>
        </authorList>
    </citation>
    <scope>NUCLEOTIDE SEQUENCE</scope>
    <source>
        <strain evidence="9">MELC-2E11</strain>
        <tissue evidence="9">Siphon/mantle</tissue>
    </source>
</reference>
<dbReference type="SMART" id="SM00494">
    <property type="entry name" value="ChtBD2"/>
    <property type="match status" value="2"/>
</dbReference>
<dbReference type="InterPro" id="IPR002557">
    <property type="entry name" value="Chitin-bd_dom"/>
</dbReference>
<dbReference type="Pfam" id="PF01607">
    <property type="entry name" value="CBM_14"/>
    <property type="match status" value="2"/>
</dbReference>
<gene>
    <name evidence="9" type="ORF">MAR_010092</name>
</gene>
<evidence type="ECO:0000256" key="1">
    <source>
        <dbReference type="ARBA" id="ARBA00022669"/>
    </source>
</evidence>
<accession>A0ABY7E2U2</accession>
<keyword evidence="5" id="KW-0325">Glycoprotein</keyword>
<evidence type="ECO:0000256" key="4">
    <source>
        <dbReference type="ARBA" id="ARBA00023157"/>
    </source>
</evidence>
<dbReference type="InterPro" id="IPR036508">
    <property type="entry name" value="Chitin-bd_dom_sf"/>
</dbReference>
<dbReference type="Pfam" id="PF00092">
    <property type="entry name" value="VWA"/>
    <property type="match status" value="1"/>
</dbReference>
<dbReference type="PANTHER" id="PTHR23301:SF0">
    <property type="entry name" value="CHITIN-BINDING TYPE-2 DOMAIN-CONTAINING PROTEIN-RELATED"/>
    <property type="match status" value="1"/>
</dbReference>
<evidence type="ECO:0000313" key="9">
    <source>
        <dbReference type="EMBL" id="WAR03534.1"/>
    </source>
</evidence>
<evidence type="ECO:0000256" key="6">
    <source>
        <dbReference type="SAM" id="SignalP"/>
    </source>
</evidence>
<dbReference type="InterPro" id="IPR051940">
    <property type="entry name" value="Chitin_bind-dev_reg"/>
</dbReference>